<keyword evidence="1" id="KW-0812">Transmembrane</keyword>
<dbReference type="EMBL" id="WXEX01000007">
    <property type="protein sequence ID" value="MZP43329.1"/>
    <property type="molecule type" value="Genomic_DNA"/>
</dbReference>
<protein>
    <recommendedName>
        <fullName evidence="4">Glycosyltransferase RgtA/B/C/D-like domain-containing protein</fullName>
    </recommendedName>
</protein>
<comment type="caution">
    <text evidence="2">The sequence shown here is derived from an EMBL/GenBank/DDBJ whole genome shotgun (WGS) entry which is preliminary data.</text>
</comment>
<keyword evidence="1" id="KW-1133">Transmembrane helix</keyword>
<evidence type="ECO:0000256" key="1">
    <source>
        <dbReference type="SAM" id="Phobius"/>
    </source>
</evidence>
<reference evidence="2 3" key="1">
    <citation type="submission" date="2020-01" db="EMBL/GenBank/DDBJ databases">
        <title>Whole genome sequence of Heliobacterium gestii DSM 11169.</title>
        <authorList>
            <person name="Kyndt J.A."/>
            <person name="Meyer T.E."/>
        </authorList>
    </citation>
    <scope>NUCLEOTIDE SEQUENCE [LARGE SCALE GENOMIC DNA]</scope>
    <source>
        <strain evidence="2 3">DSM 11169</strain>
    </source>
</reference>
<feature type="transmembrane region" description="Helical" evidence="1">
    <location>
        <begin position="229"/>
        <end position="246"/>
    </location>
</feature>
<feature type="transmembrane region" description="Helical" evidence="1">
    <location>
        <begin position="131"/>
        <end position="160"/>
    </location>
</feature>
<feature type="transmembrane region" description="Helical" evidence="1">
    <location>
        <begin position="91"/>
        <end position="111"/>
    </location>
</feature>
<dbReference type="AlphaFoldDB" id="A0A845LFE6"/>
<evidence type="ECO:0000313" key="2">
    <source>
        <dbReference type="EMBL" id="MZP43329.1"/>
    </source>
</evidence>
<dbReference type="RefSeq" id="WP_161261894.1">
    <property type="nucleotide sequence ID" value="NZ_JAFBDC010000013.1"/>
</dbReference>
<evidence type="ECO:0000313" key="3">
    <source>
        <dbReference type="Proteomes" id="UP000471031"/>
    </source>
</evidence>
<dbReference type="Proteomes" id="UP000471031">
    <property type="component" value="Unassembled WGS sequence"/>
</dbReference>
<feature type="transmembrane region" description="Helical" evidence="1">
    <location>
        <begin position="172"/>
        <end position="197"/>
    </location>
</feature>
<feature type="transmembrane region" description="Helical" evidence="1">
    <location>
        <begin position="356"/>
        <end position="375"/>
    </location>
</feature>
<dbReference type="OrthoDB" id="9786218at2"/>
<feature type="transmembrane region" description="Helical" evidence="1">
    <location>
        <begin position="281"/>
        <end position="299"/>
    </location>
</feature>
<keyword evidence="3" id="KW-1185">Reference proteome</keyword>
<organism evidence="2 3">
    <name type="scientific">Heliomicrobium gestii</name>
    <name type="common">Heliobacterium gestii</name>
    <dbReference type="NCBI Taxonomy" id="2699"/>
    <lineage>
        <taxon>Bacteria</taxon>
        <taxon>Bacillati</taxon>
        <taxon>Bacillota</taxon>
        <taxon>Clostridia</taxon>
        <taxon>Eubacteriales</taxon>
        <taxon>Heliobacteriaceae</taxon>
        <taxon>Heliomicrobium</taxon>
    </lineage>
</organism>
<evidence type="ECO:0008006" key="4">
    <source>
        <dbReference type="Google" id="ProtNLM"/>
    </source>
</evidence>
<sequence>MFRKMTAIIAATGLSALEAAALFVSLGWMSRWLSAPMHDPDFFWHLQAGRWILDNGRIPQVDPFSFTMTGERWVAHEWLFETILAGVERHLGYTGLVCLGLGLYALFLLMLRCWVRRAAPQTSDTRRSLAIVATTVSLFPFWSLRPQLFCYILLVGLLLLCEQRRLNGGQTVALALGAACWANSHGSFLLAPALVALRVLRTGPFLTIPPTASRLQWLARIRDDEVRHWLARLVLVLVAGCITPWGPTHYLYPFQVTGDALVIDSISEWQSPNFHHPYEKYILGGSIALFFLAAACRPLSALRWDLYFLSVLFLLMTLTALRHAPLFFIALTALLMGASSPTPPPSPGTNHIPSGVKVATLLIAAGALFYGLAGLPGKRLADHVSPQYPAGAASYLETHPVTDEDGPVRLFNQYDWGGYLIWRLPHQPVFIDGRADLYAGAVFPTYVRIMKLEEPEPLLETEGVRRVLLAPEKPLARWLRLHPAWKVEYEDENSVLFRRSVL</sequence>
<accession>A0A845LFE6</accession>
<name>A0A845LFE6_HELGE</name>
<feature type="transmembrane region" description="Helical" evidence="1">
    <location>
        <begin position="306"/>
        <end position="336"/>
    </location>
</feature>
<proteinExistence type="predicted"/>
<gene>
    <name evidence="2" type="ORF">GTO89_09785</name>
</gene>
<keyword evidence="1" id="KW-0472">Membrane</keyword>